<dbReference type="InterPro" id="IPR023606">
    <property type="entry name" value="CoA-Trfase_III_dom_1_sf"/>
</dbReference>
<evidence type="ECO:0000256" key="1">
    <source>
        <dbReference type="ARBA" id="ARBA00008383"/>
    </source>
</evidence>
<sequence length="761" mass="81502">MPEAADTDWPGVSPRADFLAGCRVLELSSRAAGAYAGRLLALLGAEVTRVDLPTAFDCRPDELAAVRSSMDEHKTTIRLRDAALAIGSCDVVISDCTKDDATGGTARAAVEALLAELPPNTHVVEIPAHGDDARPAGTSLTACAEGAMSWAIGDPGDRPLTLPFDIPDYLAGTEAAATAALALLTSVQRPGQRWSVAVSDVISNYVGQISSNFVAYERPWHRDGARATMSGGSYPAAMFQCEDGWVSVMCRTQVEWHGLVAALDRPEWLADERYRDARVVARHHADELDPIVTEWCRSLSRAEVFEAGRRHGFPVAPVLTVPEAMREEQLLHRAFFVKGPSGSLIPGSPYRVTDPAATERPARVPRLTPAADDRPLAGLRVLDLAWVWSGPMVTASLADLGAEVIKVESRARPDPSRMRGRAYRDGEPLAGPELEVTPYHNQMNRGKRSVEIDITTEEGAALVRRLAAECDVVVENMRPGVLARRGLDYAGLSKDHPALVMVSLSMLGQTGPLSGIRGYAVVMSGLAGLDSLIGYGPDRLIGTFNPALGDPNGAAHGLAVVLAALRRSLREGRGAWIDVSQVEALLSILQVPVHRAQVEGRVLPPANGHATWWPHGVYRCAGDDGWVALACRNDDERARLTSWCGSAQDELEATLERMLAALPPGRVVAELAVLRIPVAPVATYESMRAGGRDVFDLVSHRWLGEQPLFGIEWRQDGQRLRVERPAPLLGADTDAVLTGVLGMSANDVAGLRAAGIVGGAS</sequence>
<dbReference type="EMBL" id="BLAF01000011">
    <property type="protein sequence ID" value="GES19359.1"/>
    <property type="molecule type" value="Genomic_DNA"/>
</dbReference>
<dbReference type="PANTHER" id="PTHR48228:SF6">
    <property type="entry name" value="L-CARNITINE COA-TRANSFERASE"/>
    <property type="match status" value="1"/>
</dbReference>
<dbReference type="AlphaFoldDB" id="A0A5M3XGS7"/>
<dbReference type="InterPro" id="IPR044855">
    <property type="entry name" value="CoA-Trfase_III_dom3_sf"/>
</dbReference>
<dbReference type="PANTHER" id="PTHR48228">
    <property type="entry name" value="SUCCINYL-COA--D-CITRAMALATE COA-TRANSFERASE"/>
    <property type="match status" value="1"/>
</dbReference>
<accession>A0A5M3XGS7</accession>
<comment type="similarity">
    <text evidence="1">Belongs to the CoA-transferase III family.</text>
</comment>
<protein>
    <submittedName>
        <fullName evidence="3">CoA transferase</fullName>
    </submittedName>
</protein>
<dbReference type="Gene3D" id="3.40.50.10540">
    <property type="entry name" value="Crotonobetainyl-coa:carnitine coa-transferase, domain 1"/>
    <property type="match status" value="2"/>
</dbReference>
<dbReference type="Pfam" id="PF02515">
    <property type="entry name" value="CoA_transf_3"/>
    <property type="match status" value="3"/>
</dbReference>
<dbReference type="OrthoDB" id="3561197at2"/>
<evidence type="ECO:0000256" key="2">
    <source>
        <dbReference type="ARBA" id="ARBA00022679"/>
    </source>
</evidence>
<dbReference type="Proteomes" id="UP000377595">
    <property type="component" value="Unassembled WGS sequence"/>
</dbReference>
<gene>
    <name evidence="3" type="ORF">Aple_022550</name>
</gene>
<evidence type="ECO:0000313" key="4">
    <source>
        <dbReference type="Proteomes" id="UP000377595"/>
    </source>
</evidence>
<organism evidence="3 4">
    <name type="scientific">Acrocarpospora pleiomorpha</name>
    <dbReference type="NCBI Taxonomy" id="90975"/>
    <lineage>
        <taxon>Bacteria</taxon>
        <taxon>Bacillati</taxon>
        <taxon>Actinomycetota</taxon>
        <taxon>Actinomycetes</taxon>
        <taxon>Streptosporangiales</taxon>
        <taxon>Streptosporangiaceae</taxon>
        <taxon>Acrocarpospora</taxon>
    </lineage>
</organism>
<keyword evidence="2 3" id="KW-0808">Transferase</keyword>
<proteinExistence type="inferred from homology"/>
<dbReference type="RefSeq" id="WP_155344458.1">
    <property type="nucleotide sequence ID" value="NZ_BAAAHM010000007.1"/>
</dbReference>
<name>A0A5M3XGS7_9ACTN</name>
<evidence type="ECO:0000313" key="3">
    <source>
        <dbReference type="EMBL" id="GES19359.1"/>
    </source>
</evidence>
<reference evidence="3 4" key="1">
    <citation type="submission" date="2019-10" db="EMBL/GenBank/DDBJ databases">
        <title>Whole genome shotgun sequence of Acrocarpospora pleiomorpha NBRC 16267.</title>
        <authorList>
            <person name="Ichikawa N."/>
            <person name="Kimura A."/>
            <person name="Kitahashi Y."/>
            <person name="Komaki H."/>
            <person name="Oguchi A."/>
        </authorList>
    </citation>
    <scope>NUCLEOTIDE SEQUENCE [LARGE SCALE GENOMIC DNA]</scope>
    <source>
        <strain evidence="3 4">NBRC 16267</strain>
    </source>
</reference>
<comment type="caution">
    <text evidence="3">The sequence shown here is derived from an EMBL/GenBank/DDBJ whole genome shotgun (WGS) entry which is preliminary data.</text>
</comment>
<dbReference type="Gene3D" id="3.30.1540.10">
    <property type="entry name" value="formyl-coa transferase, domain 3"/>
    <property type="match status" value="2"/>
</dbReference>
<dbReference type="InterPro" id="IPR003673">
    <property type="entry name" value="CoA-Trfase_fam_III"/>
</dbReference>
<dbReference type="InterPro" id="IPR050509">
    <property type="entry name" value="CoA-transferase_III"/>
</dbReference>
<dbReference type="SUPFAM" id="SSF89796">
    <property type="entry name" value="CoA-transferase family III (CaiB/BaiF)"/>
    <property type="match status" value="2"/>
</dbReference>
<dbReference type="GO" id="GO:0016740">
    <property type="term" value="F:transferase activity"/>
    <property type="evidence" value="ECO:0007669"/>
    <property type="project" value="UniProtKB-KW"/>
</dbReference>
<keyword evidence="4" id="KW-1185">Reference proteome</keyword>